<name>A0A059J3H9_TRIIM</name>
<comment type="caution">
    <text evidence="2">The sequence shown here is derived from an EMBL/GenBank/DDBJ whole genome shotgun (WGS) entry which is preliminary data.</text>
</comment>
<feature type="compositionally biased region" description="Low complexity" evidence="1">
    <location>
        <begin position="1"/>
        <end position="19"/>
    </location>
</feature>
<evidence type="ECO:0000313" key="2">
    <source>
        <dbReference type="EMBL" id="KDB22203.1"/>
    </source>
</evidence>
<feature type="region of interest" description="Disordered" evidence="1">
    <location>
        <begin position="252"/>
        <end position="284"/>
    </location>
</feature>
<protein>
    <submittedName>
        <fullName evidence="2">Uncharacterized protein</fullName>
    </submittedName>
</protein>
<dbReference type="OMA" id="PAPCDWK"/>
<accession>A0A059J3H9</accession>
<evidence type="ECO:0000256" key="1">
    <source>
        <dbReference type="SAM" id="MobiDB-lite"/>
    </source>
</evidence>
<proteinExistence type="predicted"/>
<dbReference type="Proteomes" id="UP000024533">
    <property type="component" value="Unassembled WGS sequence"/>
</dbReference>
<keyword evidence="3" id="KW-1185">Reference proteome</keyword>
<evidence type="ECO:0000313" key="3">
    <source>
        <dbReference type="Proteomes" id="UP000024533"/>
    </source>
</evidence>
<feature type="compositionally biased region" description="Polar residues" evidence="1">
    <location>
        <begin position="182"/>
        <end position="196"/>
    </location>
</feature>
<feature type="compositionally biased region" description="Basic and acidic residues" evidence="1">
    <location>
        <begin position="458"/>
        <end position="471"/>
    </location>
</feature>
<dbReference type="HOGENOM" id="CLU_052225_0_0_1"/>
<gene>
    <name evidence="2" type="ORF">H109_05881</name>
</gene>
<feature type="region of interest" description="Disordered" evidence="1">
    <location>
        <begin position="1"/>
        <end position="33"/>
    </location>
</feature>
<organism evidence="2 3">
    <name type="scientific">Trichophyton interdigitale (strain MR816)</name>
    <dbReference type="NCBI Taxonomy" id="1215338"/>
    <lineage>
        <taxon>Eukaryota</taxon>
        <taxon>Fungi</taxon>
        <taxon>Dikarya</taxon>
        <taxon>Ascomycota</taxon>
        <taxon>Pezizomycotina</taxon>
        <taxon>Eurotiomycetes</taxon>
        <taxon>Eurotiomycetidae</taxon>
        <taxon>Onygenales</taxon>
        <taxon>Arthrodermataceae</taxon>
        <taxon>Trichophyton</taxon>
    </lineage>
</organism>
<dbReference type="EMBL" id="AOKY01000374">
    <property type="protein sequence ID" value="KDB22203.1"/>
    <property type="molecule type" value="Genomic_DNA"/>
</dbReference>
<sequence length="471" mass="52652">MSSFFSSRSKSQVRISSQSNKNSNEGFGDFENRSRLSFSKMRKKRPPPINIAVAGNVIITNATPTSQVIYADMPWSASNPPTPRSNVCSNPGCMARGTVPTSPPVDAQFRLNSPYPTCTCQQYIQSTPSNPSYISPHHACFSAAELPGSFASPKSSVELDAPTTPTRLIFDHLDEHILDSPPNLTLSPKTEPTQSNRQDRYQFGQALETEPTRNGKPLGQMDYDELMDILPDLTPGQVKTYWNPAIRKELEGEKHQLTSPASAARSSRWSERNEVSGGGEDPEQVRAECEIRLNTKENEITGLLRLHDSRINALCKFISAHLEDQLEGPGDVDNQGVREIISAQQRRGRDPFDADLQHMYQSRQIQGLQDHISKLEPVAIRNEKRARAYKARVKALQADLIASKETEELLKQELIEKDAYIDTLNNKVTQLLTMRPDPFSPSDARGSRKHLPSPAPCDWKRAEELKHQVVT</sequence>
<dbReference type="AlphaFoldDB" id="A0A059J3H9"/>
<reference evidence="2 3" key="1">
    <citation type="submission" date="2014-02" db="EMBL/GenBank/DDBJ databases">
        <title>The Genome Sequence of Trichophyton interdigitale MR816.</title>
        <authorList>
            <consortium name="The Broad Institute Genomics Platform"/>
            <person name="Cuomo C.A."/>
            <person name="White T.C."/>
            <person name="Graser Y."/>
            <person name="Martinez-Rossi N."/>
            <person name="Heitman J."/>
            <person name="Young S.K."/>
            <person name="Zeng Q."/>
            <person name="Gargeya S."/>
            <person name="Abouelleil A."/>
            <person name="Alvarado L."/>
            <person name="Chapman S.B."/>
            <person name="Gainer-Dewar J."/>
            <person name="Goldberg J."/>
            <person name="Griggs A."/>
            <person name="Gujja S."/>
            <person name="Hansen M."/>
            <person name="Howarth C."/>
            <person name="Imamovic A."/>
            <person name="Larimer J."/>
            <person name="Martinez D."/>
            <person name="Murphy C."/>
            <person name="Pearson M.D."/>
            <person name="Persinoti G."/>
            <person name="Poon T."/>
            <person name="Priest M."/>
            <person name="Roberts A.D."/>
            <person name="Saif S."/>
            <person name="Shea T.D."/>
            <person name="Sykes S.N."/>
            <person name="Wortman J."/>
            <person name="Nusbaum C."/>
            <person name="Birren B."/>
        </authorList>
    </citation>
    <scope>NUCLEOTIDE SEQUENCE [LARGE SCALE GENOMIC DNA]</scope>
    <source>
        <strain evidence="2 3">MR816</strain>
    </source>
</reference>
<feature type="region of interest" description="Disordered" evidence="1">
    <location>
        <begin position="434"/>
        <end position="471"/>
    </location>
</feature>
<feature type="region of interest" description="Disordered" evidence="1">
    <location>
        <begin position="179"/>
        <end position="198"/>
    </location>
</feature>
<dbReference type="OrthoDB" id="4171901at2759"/>